<gene>
    <name evidence="9" type="ORF">AV274_1001</name>
</gene>
<dbReference type="GO" id="GO:0031201">
    <property type="term" value="C:SNARE complex"/>
    <property type="evidence" value="ECO:0007669"/>
    <property type="project" value="InterPro"/>
</dbReference>
<sequence>MSAIDGWVEDVEDALSKAESSYRQITEDTDAGEKRMLLTESKNLMNEAKDNLDALSVQIKKLPRDSQFNYLNKKAAFADRIKVLQSDLKFQFQSMERKDLLGGPKNEGVEGGDMLIQHALQTQGKTIDAAKNTLQLLQETKQVALATTETLSHQTDQISGMKGDVEGIDNQLKRSEQLIRTYLVRMMTDKIIMGLIFFLVVLIVVAVVLYTIFGKKNNPTEAPTTPPFSDMAVRGLEKMVSVYLRK</sequence>
<dbReference type="AlphaFoldDB" id="A0A196SJR3"/>
<dbReference type="GO" id="GO:0000149">
    <property type="term" value="F:SNARE binding"/>
    <property type="evidence" value="ECO:0007669"/>
    <property type="project" value="TreeGrafter"/>
</dbReference>
<dbReference type="STRING" id="478820.A0A196SJR3"/>
<dbReference type="GO" id="GO:0006906">
    <property type="term" value="P:vesicle fusion"/>
    <property type="evidence" value="ECO:0007669"/>
    <property type="project" value="TreeGrafter"/>
</dbReference>
<dbReference type="GO" id="GO:0005794">
    <property type="term" value="C:Golgi apparatus"/>
    <property type="evidence" value="ECO:0007669"/>
    <property type="project" value="TreeGrafter"/>
</dbReference>
<comment type="subcellular location">
    <subcellularLocation>
        <location evidence="1">Membrane</location>
        <topology evidence="1">Single-pass type IV membrane protein</topology>
    </subcellularLocation>
</comment>
<evidence type="ECO:0000256" key="2">
    <source>
        <dbReference type="ARBA" id="ARBA00022448"/>
    </source>
</evidence>
<evidence type="ECO:0000256" key="3">
    <source>
        <dbReference type="ARBA" id="ARBA00022692"/>
    </source>
</evidence>
<proteinExistence type="predicted"/>
<name>A0A196SJR3_BLAHN</name>
<evidence type="ECO:0000256" key="1">
    <source>
        <dbReference type="ARBA" id="ARBA00004211"/>
    </source>
</evidence>
<dbReference type="Proteomes" id="UP000078348">
    <property type="component" value="Unassembled WGS sequence"/>
</dbReference>
<reference evidence="9 10" key="1">
    <citation type="submission" date="2016-05" db="EMBL/GenBank/DDBJ databases">
        <title>Nuclear genome of Blastocystis sp. subtype 1 NandII.</title>
        <authorList>
            <person name="Gentekaki E."/>
            <person name="Curtis B."/>
            <person name="Stairs C."/>
            <person name="Eme L."/>
            <person name="Herman E."/>
            <person name="Klimes V."/>
            <person name="Arias M.C."/>
            <person name="Elias M."/>
            <person name="Hilliou F."/>
            <person name="Klute M."/>
            <person name="Malik S.-B."/>
            <person name="Pightling A."/>
            <person name="Rachubinski R."/>
            <person name="Salas D."/>
            <person name="Schlacht A."/>
            <person name="Suga H."/>
            <person name="Archibald J."/>
            <person name="Ball S.G."/>
            <person name="Clark G."/>
            <person name="Dacks J."/>
            <person name="Van Der Giezen M."/>
            <person name="Tsaousis A."/>
            <person name="Roger A."/>
        </authorList>
    </citation>
    <scope>NUCLEOTIDE SEQUENCE [LARGE SCALE GENOMIC DNA]</scope>
    <source>
        <strain evidence="10">ATCC 50177 / NandII</strain>
    </source>
</reference>
<dbReference type="PANTHER" id="PTHR21230">
    <property type="entry name" value="VESICLE TRANSPORT V-SNARE PROTEIN VTI1-RELATED"/>
    <property type="match status" value="1"/>
</dbReference>
<evidence type="ECO:0000256" key="7">
    <source>
        <dbReference type="SAM" id="Coils"/>
    </source>
</evidence>
<protein>
    <submittedName>
        <fullName evidence="9">Vesicle transport protein</fullName>
    </submittedName>
</protein>
<comment type="caution">
    <text evidence="9">The sequence shown here is derived from an EMBL/GenBank/DDBJ whole genome shotgun (WGS) entry which is preliminary data.</text>
</comment>
<evidence type="ECO:0000256" key="8">
    <source>
        <dbReference type="SAM" id="Phobius"/>
    </source>
</evidence>
<evidence type="ECO:0000313" key="10">
    <source>
        <dbReference type="Proteomes" id="UP000078348"/>
    </source>
</evidence>
<keyword evidence="3 8" id="KW-0812">Transmembrane</keyword>
<dbReference type="CDD" id="cd15861">
    <property type="entry name" value="SNARE_SNAP25N_23N_29N_SEC9N"/>
    <property type="match status" value="1"/>
</dbReference>
<dbReference type="EMBL" id="LXWW01000037">
    <property type="protein sequence ID" value="OAO17290.1"/>
    <property type="molecule type" value="Genomic_DNA"/>
</dbReference>
<keyword evidence="4" id="KW-0653">Protein transport</keyword>
<dbReference type="GO" id="GO:0031902">
    <property type="term" value="C:late endosome membrane"/>
    <property type="evidence" value="ECO:0007669"/>
    <property type="project" value="TreeGrafter"/>
</dbReference>
<dbReference type="OrthoDB" id="19261at2759"/>
<dbReference type="InterPro" id="IPR044766">
    <property type="entry name" value="NPSN/SNAP25-like_N_SNARE"/>
</dbReference>
<organism evidence="9 10">
    <name type="scientific">Blastocystis sp. subtype 1 (strain ATCC 50177 / NandII)</name>
    <dbReference type="NCBI Taxonomy" id="478820"/>
    <lineage>
        <taxon>Eukaryota</taxon>
        <taxon>Sar</taxon>
        <taxon>Stramenopiles</taxon>
        <taxon>Bigyra</taxon>
        <taxon>Opalozoa</taxon>
        <taxon>Opalinata</taxon>
        <taxon>Blastocystidae</taxon>
        <taxon>Blastocystis</taxon>
    </lineage>
</organism>
<keyword evidence="10" id="KW-1185">Reference proteome</keyword>
<evidence type="ECO:0000256" key="5">
    <source>
        <dbReference type="ARBA" id="ARBA00022989"/>
    </source>
</evidence>
<dbReference type="GO" id="GO:0012507">
    <property type="term" value="C:ER to Golgi transport vesicle membrane"/>
    <property type="evidence" value="ECO:0007669"/>
    <property type="project" value="TreeGrafter"/>
</dbReference>
<dbReference type="SUPFAM" id="SSF58038">
    <property type="entry name" value="SNARE fusion complex"/>
    <property type="match status" value="1"/>
</dbReference>
<feature type="transmembrane region" description="Helical" evidence="8">
    <location>
        <begin position="191"/>
        <end position="213"/>
    </location>
</feature>
<dbReference type="GO" id="GO:0015031">
    <property type="term" value="P:protein transport"/>
    <property type="evidence" value="ECO:0007669"/>
    <property type="project" value="UniProtKB-KW"/>
</dbReference>
<keyword evidence="6 8" id="KW-0472">Membrane</keyword>
<feature type="coiled-coil region" evidence="7">
    <location>
        <begin position="8"/>
        <end position="65"/>
    </location>
</feature>
<keyword evidence="2" id="KW-0813">Transport</keyword>
<dbReference type="GO" id="GO:0005789">
    <property type="term" value="C:endoplasmic reticulum membrane"/>
    <property type="evidence" value="ECO:0007669"/>
    <property type="project" value="TreeGrafter"/>
</dbReference>
<keyword evidence="5 8" id="KW-1133">Transmembrane helix</keyword>
<accession>A0A196SJR3</accession>
<evidence type="ECO:0000256" key="4">
    <source>
        <dbReference type="ARBA" id="ARBA00022927"/>
    </source>
</evidence>
<dbReference type="PANTHER" id="PTHR21230:SF79">
    <property type="entry name" value="T-SNARE COILED-COIL HOMOLOGY DOMAIN-CONTAINING PROTEIN"/>
    <property type="match status" value="1"/>
</dbReference>
<evidence type="ECO:0000256" key="6">
    <source>
        <dbReference type="ARBA" id="ARBA00023136"/>
    </source>
</evidence>
<dbReference type="Gene3D" id="1.20.5.110">
    <property type="match status" value="1"/>
</dbReference>
<keyword evidence="7" id="KW-0175">Coiled coil</keyword>
<dbReference type="GO" id="GO:0005484">
    <property type="term" value="F:SNAP receptor activity"/>
    <property type="evidence" value="ECO:0007669"/>
    <property type="project" value="InterPro"/>
</dbReference>
<evidence type="ECO:0000313" key="9">
    <source>
        <dbReference type="EMBL" id="OAO17290.1"/>
    </source>
</evidence>